<name>A0A9P1DZ65_CUSEU</name>
<dbReference type="AlphaFoldDB" id="A0A9P1DZ65"/>
<protein>
    <submittedName>
        <fullName evidence="2">Uncharacterized protein</fullName>
    </submittedName>
</protein>
<comment type="caution">
    <text evidence="2">The sequence shown here is derived from an EMBL/GenBank/DDBJ whole genome shotgun (WGS) entry which is preliminary data.</text>
</comment>
<gene>
    <name evidence="2" type="ORF">CEURO_LOCUS2202</name>
</gene>
<evidence type="ECO:0000313" key="2">
    <source>
        <dbReference type="EMBL" id="CAH9065329.1"/>
    </source>
</evidence>
<organism evidence="2 3">
    <name type="scientific">Cuscuta europaea</name>
    <name type="common">European dodder</name>
    <dbReference type="NCBI Taxonomy" id="41803"/>
    <lineage>
        <taxon>Eukaryota</taxon>
        <taxon>Viridiplantae</taxon>
        <taxon>Streptophyta</taxon>
        <taxon>Embryophyta</taxon>
        <taxon>Tracheophyta</taxon>
        <taxon>Spermatophyta</taxon>
        <taxon>Magnoliopsida</taxon>
        <taxon>eudicotyledons</taxon>
        <taxon>Gunneridae</taxon>
        <taxon>Pentapetalae</taxon>
        <taxon>asterids</taxon>
        <taxon>lamiids</taxon>
        <taxon>Solanales</taxon>
        <taxon>Convolvulaceae</taxon>
        <taxon>Cuscuteae</taxon>
        <taxon>Cuscuta</taxon>
        <taxon>Cuscuta subgen. Cuscuta</taxon>
    </lineage>
</organism>
<reference evidence="2" key="1">
    <citation type="submission" date="2022-07" db="EMBL/GenBank/DDBJ databases">
        <authorList>
            <person name="Macas J."/>
            <person name="Novak P."/>
            <person name="Neumann P."/>
        </authorList>
    </citation>
    <scope>NUCLEOTIDE SEQUENCE</scope>
</reference>
<accession>A0A9P1DZ65</accession>
<feature type="compositionally biased region" description="Polar residues" evidence="1">
    <location>
        <begin position="1"/>
        <end position="13"/>
    </location>
</feature>
<dbReference type="EMBL" id="CAMAPE010000005">
    <property type="protein sequence ID" value="CAH9065329.1"/>
    <property type="molecule type" value="Genomic_DNA"/>
</dbReference>
<dbReference type="Proteomes" id="UP001152484">
    <property type="component" value="Unassembled WGS sequence"/>
</dbReference>
<keyword evidence="3" id="KW-1185">Reference proteome</keyword>
<evidence type="ECO:0000256" key="1">
    <source>
        <dbReference type="SAM" id="MobiDB-lite"/>
    </source>
</evidence>
<dbReference type="OrthoDB" id="10357928at2759"/>
<sequence>MTINWKQLATLDNPSRRNNMNSSRLGAASPHGASPRERNNRNQSRFHRPHNHFPQLLRPCFRRGRFQLVALKENQSPPRPFSPIAQRARHHGGATAAAPQLILRKSSPAAAAGLFLGPNLDLIKRLVAIGSSAKTQCAAF</sequence>
<feature type="region of interest" description="Disordered" evidence="1">
    <location>
        <begin position="1"/>
        <end position="54"/>
    </location>
</feature>
<evidence type="ECO:0000313" key="3">
    <source>
        <dbReference type="Proteomes" id="UP001152484"/>
    </source>
</evidence>
<proteinExistence type="predicted"/>